<organism evidence="1">
    <name type="scientific">marine metagenome</name>
    <dbReference type="NCBI Taxonomy" id="408172"/>
    <lineage>
        <taxon>unclassified sequences</taxon>
        <taxon>metagenomes</taxon>
        <taxon>ecological metagenomes</taxon>
    </lineage>
</organism>
<dbReference type="EMBL" id="UINC01017929">
    <property type="protein sequence ID" value="SVA74850.1"/>
    <property type="molecule type" value="Genomic_DNA"/>
</dbReference>
<name>A0A381YD82_9ZZZZ</name>
<protein>
    <submittedName>
        <fullName evidence="1">Uncharacterized protein</fullName>
    </submittedName>
</protein>
<dbReference type="InterPro" id="IPR045607">
    <property type="entry name" value="DUF6452"/>
</dbReference>
<evidence type="ECO:0000313" key="1">
    <source>
        <dbReference type="EMBL" id="SVA74850.1"/>
    </source>
</evidence>
<sequence length="164" mass="18417">MSFLIIISCEKDDICPDSTQTTPQLVVTFYDALDPQQSKIVESLAVYAIKDSELILIENINGINTDSIAIPLRNDIGASNFRFIRNYSVENNIIFGDLNHVYIDYEMTDVFISRACGFITNYSILSLAPYDILQDPPVVGWIGGYEIVNPIVTNENQAHVKILH</sequence>
<reference evidence="1" key="1">
    <citation type="submission" date="2018-05" db="EMBL/GenBank/DDBJ databases">
        <authorList>
            <person name="Lanie J.A."/>
            <person name="Ng W.-L."/>
            <person name="Kazmierczak K.M."/>
            <person name="Andrzejewski T.M."/>
            <person name="Davidsen T.M."/>
            <person name="Wayne K.J."/>
            <person name="Tettelin H."/>
            <person name="Glass J.I."/>
            <person name="Rusch D."/>
            <person name="Podicherti R."/>
            <person name="Tsui H.-C.T."/>
            <person name="Winkler M.E."/>
        </authorList>
    </citation>
    <scope>NUCLEOTIDE SEQUENCE</scope>
</reference>
<proteinExistence type="predicted"/>
<accession>A0A381YD82</accession>
<gene>
    <name evidence="1" type="ORF">METZ01_LOCUS127704</name>
</gene>
<dbReference type="AlphaFoldDB" id="A0A381YD82"/>
<dbReference type="Pfam" id="PF20050">
    <property type="entry name" value="DUF6452"/>
    <property type="match status" value="1"/>
</dbReference>